<keyword evidence="2" id="KW-1185">Reference proteome</keyword>
<dbReference type="AlphaFoldDB" id="A0A4Y7T6U8"/>
<organism evidence="1 2">
    <name type="scientific">Coprinellus micaceus</name>
    <name type="common">Glistening ink-cap mushroom</name>
    <name type="synonym">Coprinus micaceus</name>
    <dbReference type="NCBI Taxonomy" id="71717"/>
    <lineage>
        <taxon>Eukaryota</taxon>
        <taxon>Fungi</taxon>
        <taxon>Dikarya</taxon>
        <taxon>Basidiomycota</taxon>
        <taxon>Agaricomycotina</taxon>
        <taxon>Agaricomycetes</taxon>
        <taxon>Agaricomycetidae</taxon>
        <taxon>Agaricales</taxon>
        <taxon>Agaricineae</taxon>
        <taxon>Psathyrellaceae</taxon>
        <taxon>Coprinellus</taxon>
    </lineage>
</organism>
<comment type="caution">
    <text evidence="1">The sequence shown here is derived from an EMBL/GenBank/DDBJ whole genome shotgun (WGS) entry which is preliminary data.</text>
</comment>
<protein>
    <submittedName>
        <fullName evidence="1">Uncharacterized protein</fullName>
    </submittedName>
</protein>
<sequence length="279" mass="30661">MLSLTRGAMTVHSPASRHPLGVGLKWLGSPVALRASRIHLRLHARATSSSAVETAGSSSLGKKKERRFVATLDPGRLRSEDLLNLSGLSQPRICFPCKDAPSSASPYDTARLAYRYISGSLSIVPFPADTQGFLYFHQSPHSHPAAGEVRFRVVRPEDSSLPTREAFSRGSDLTLDHRHNLWGVHLTVVLRKYPVIWRKLISDGIIPPSRAAELEGLVPKHLRGRSRVLDSITDPFILGLAMETTKPCVLILRSEGLFQSRLHLNLGRPPRGRVISGIG</sequence>
<evidence type="ECO:0000313" key="1">
    <source>
        <dbReference type="EMBL" id="TEB29907.1"/>
    </source>
</evidence>
<proteinExistence type="predicted"/>
<accession>A0A4Y7T6U8</accession>
<dbReference type="Proteomes" id="UP000298030">
    <property type="component" value="Unassembled WGS sequence"/>
</dbReference>
<reference evidence="1 2" key="1">
    <citation type="journal article" date="2019" name="Nat. Ecol. Evol.">
        <title>Megaphylogeny resolves global patterns of mushroom evolution.</title>
        <authorList>
            <person name="Varga T."/>
            <person name="Krizsan K."/>
            <person name="Foldi C."/>
            <person name="Dima B."/>
            <person name="Sanchez-Garcia M."/>
            <person name="Sanchez-Ramirez S."/>
            <person name="Szollosi G.J."/>
            <person name="Szarkandi J.G."/>
            <person name="Papp V."/>
            <person name="Albert L."/>
            <person name="Andreopoulos W."/>
            <person name="Angelini C."/>
            <person name="Antonin V."/>
            <person name="Barry K.W."/>
            <person name="Bougher N.L."/>
            <person name="Buchanan P."/>
            <person name="Buyck B."/>
            <person name="Bense V."/>
            <person name="Catcheside P."/>
            <person name="Chovatia M."/>
            <person name="Cooper J."/>
            <person name="Damon W."/>
            <person name="Desjardin D."/>
            <person name="Finy P."/>
            <person name="Geml J."/>
            <person name="Haridas S."/>
            <person name="Hughes K."/>
            <person name="Justo A."/>
            <person name="Karasinski D."/>
            <person name="Kautmanova I."/>
            <person name="Kiss B."/>
            <person name="Kocsube S."/>
            <person name="Kotiranta H."/>
            <person name="LaButti K.M."/>
            <person name="Lechner B.E."/>
            <person name="Liimatainen K."/>
            <person name="Lipzen A."/>
            <person name="Lukacs Z."/>
            <person name="Mihaltcheva S."/>
            <person name="Morgado L.N."/>
            <person name="Niskanen T."/>
            <person name="Noordeloos M.E."/>
            <person name="Ohm R.A."/>
            <person name="Ortiz-Santana B."/>
            <person name="Ovrebo C."/>
            <person name="Racz N."/>
            <person name="Riley R."/>
            <person name="Savchenko A."/>
            <person name="Shiryaev A."/>
            <person name="Soop K."/>
            <person name="Spirin V."/>
            <person name="Szebenyi C."/>
            <person name="Tomsovsky M."/>
            <person name="Tulloss R.E."/>
            <person name="Uehling J."/>
            <person name="Grigoriev I.V."/>
            <person name="Vagvolgyi C."/>
            <person name="Papp T."/>
            <person name="Martin F.M."/>
            <person name="Miettinen O."/>
            <person name="Hibbett D.S."/>
            <person name="Nagy L.G."/>
        </authorList>
    </citation>
    <scope>NUCLEOTIDE SEQUENCE [LARGE SCALE GENOMIC DNA]</scope>
    <source>
        <strain evidence="1 2">FP101781</strain>
    </source>
</reference>
<gene>
    <name evidence="1" type="ORF">FA13DRAFT_601717</name>
</gene>
<evidence type="ECO:0000313" key="2">
    <source>
        <dbReference type="Proteomes" id="UP000298030"/>
    </source>
</evidence>
<dbReference type="EMBL" id="QPFP01000025">
    <property type="protein sequence ID" value="TEB29907.1"/>
    <property type="molecule type" value="Genomic_DNA"/>
</dbReference>
<dbReference type="OrthoDB" id="2750929at2759"/>
<name>A0A4Y7T6U8_COPMI</name>